<comment type="caution">
    <text evidence="2">The sequence shown here is derived from an EMBL/GenBank/DDBJ whole genome shotgun (WGS) entry which is preliminary data.</text>
</comment>
<evidence type="ECO:0000256" key="1">
    <source>
        <dbReference type="SAM" id="Phobius"/>
    </source>
</evidence>
<gene>
    <name evidence="2" type="ORF">EDEG_01195</name>
</gene>
<dbReference type="Pfam" id="PF05024">
    <property type="entry name" value="Gpi1"/>
    <property type="match status" value="1"/>
</dbReference>
<dbReference type="AlphaFoldDB" id="J9DA60"/>
<dbReference type="EMBL" id="AFBI03000016">
    <property type="protein sequence ID" value="EJW04611.1"/>
    <property type="molecule type" value="Genomic_DNA"/>
</dbReference>
<dbReference type="Proteomes" id="UP000003163">
    <property type="component" value="Unassembled WGS sequence"/>
</dbReference>
<dbReference type="InterPro" id="IPR007720">
    <property type="entry name" value="PigQ/GPI1"/>
</dbReference>
<feature type="transmembrane region" description="Helical" evidence="1">
    <location>
        <begin position="257"/>
        <end position="284"/>
    </location>
</feature>
<evidence type="ECO:0000313" key="3">
    <source>
        <dbReference type="Proteomes" id="UP000003163"/>
    </source>
</evidence>
<dbReference type="InParanoid" id="J9DA60"/>
<keyword evidence="1" id="KW-0472">Membrane</keyword>
<proteinExistence type="predicted"/>
<dbReference type="GO" id="GO:0016020">
    <property type="term" value="C:membrane"/>
    <property type="evidence" value="ECO:0007669"/>
    <property type="project" value="InterPro"/>
</dbReference>
<reference evidence="2 3" key="1">
    <citation type="submission" date="2011-08" db="EMBL/GenBank/DDBJ databases">
        <authorList>
            <person name="Liu Z.J."/>
            <person name="Shi F.L."/>
            <person name="Lu J.Q."/>
            <person name="Li M."/>
            <person name="Wang Z.L."/>
        </authorList>
    </citation>
    <scope>NUCLEOTIDE SEQUENCE [LARGE SCALE GENOMIC DNA]</scope>
    <source>
        <strain evidence="2 3">USNM 41457</strain>
    </source>
</reference>
<dbReference type="HOGENOM" id="CLU_758693_0_0_1"/>
<feature type="transmembrane region" description="Helical" evidence="1">
    <location>
        <begin position="133"/>
        <end position="153"/>
    </location>
</feature>
<dbReference type="GO" id="GO:0006506">
    <property type="term" value="P:GPI anchor biosynthetic process"/>
    <property type="evidence" value="ECO:0007669"/>
    <property type="project" value="InterPro"/>
</dbReference>
<accession>J9DA60</accession>
<keyword evidence="3" id="KW-1185">Reference proteome</keyword>
<reference evidence="3" key="2">
    <citation type="submission" date="2015-07" db="EMBL/GenBank/DDBJ databases">
        <title>Contrasting host-pathogen interactions and genome evolution in two generalist and specialist microsporidian pathogens of mosquitoes.</title>
        <authorList>
            <consortium name="The Broad Institute Genomics Platform"/>
            <consortium name="The Broad Institute Genome Sequencing Center for Infectious Disease"/>
            <person name="Cuomo C.A."/>
            <person name="Sanscrainte N.D."/>
            <person name="Goldberg J.M."/>
            <person name="Heiman D."/>
            <person name="Young S."/>
            <person name="Zeng Q."/>
            <person name="Becnel J.J."/>
            <person name="Birren B.W."/>
        </authorList>
    </citation>
    <scope>NUCLEOTIDE SEQUENCE [LARGE SCALE GENOMIC DNA]</scope>
    <source>
        <strain evidence="3">USNM 41457</strain>
    </source>
</reference>
<keyword evidence="1" id="KW-1133">Transmembrane helix</keyword>
<protein>
    <submittedName>
        <fullName evidence="2">Uncharacterized protein</fullName>
    </submittedName>
</protein>
<sequence>MNNYKSYNLILHLNHDNDCVYLNDKKNINVLLTNKSGHKYIVNNEIDVRIILFDNNITKLYVGNFEIVNYNLYFIYYDFFGYETTISREFLIKRLNRKNTSKPNNTTQRLIDPYETLIKYNKLPKTLKLSTNLWYITLFILLITLDPDYITVLSKKALKFLKDEPLRIHQNKKLVNLIAQSTFESVFFINENLKGIPKFMKTFFLLFYTVNILKKIVLRLHRKLAQILFELFDIFMSRNYNKLKNRIDRIEFHYDRAILGSLMMSIALCLLYNTFIYVTMFIFVHFAHEAFKALVLFLEILCCELSDLRKNISLKLDDKEHNIFHVSSKSLNIYDRIAFAFYVAFKVSPFSKPKTIVRILGGNFE</sequence>
<dbReference type="VEuPathDB" id="MicrosporidiaDB:EDEG_01195"/>
<name>J9DA60_EDHAE</name>
<organism evidence="2 3">
    <name type="scientific">Edhazardia aedis (strain USNM 41457)</name>
    <name type="common">Microsporidian parasite</name>
    <dbReference type="NCBI Taxonomy" id="1003232"/>
    <lineage>
        <taxon>Eukaryota</taxon>
        <taxon>Fungi</taxon>
        <taxon>Fungi incertae sedis</taxon>
        <taxon>Microsporidia</taxon>
        <taxon>Edhazardia</taxon>
    </lineage>
</organism>
<keyword evidence="1" id="KW-0812">Transmembrane</keyword>
<evidence type="ECO:0000313" key="2">
    <source>
        <dbReference type="EMBL" id="EJW04611.1"/>
    </source>
</evidence>